<feature type="region of interest" description="Disordered" evidence="1">
    <location>
        <begin position="82"/>
        <end position="103"/>
    </location>
</feature>
<dbReference type="AlphaFoldDB" id="A0A8J4VRQ1"/>
<accession>A0A8J4VRQ1</accession>
<evidence type="ECO:0000256" key="1">
    <source>
        <dbReference type="SAM" id="MobiDB-lite"/>
    </source>
</evidence>
<comment type="caution">
    <text evidence="2">The sequence shown here is derived from an EMBL/GenBank/DDBJ whole genome shotgun (WGS) entry which is preliminary data.</text>
</comment>
<dbReference type="EMBL" id="JRKL02000539">
    <property type="protein sequence ID" value="KAF3970378.1"/>
    <property type="molecule type" value="Genomic_DNA"/>
</dbReference>
<evidence type="ECO:0000313" key="2">
    <source>
        <dbReference type="EMBL" id="KAF3970378.1"/>
    </source>
</evidence>
<dbReference type="Proteomes" id="UP000737018">
    <property type="component" value="Unassembled WGS sequence"/>
</dbReference>
<gene>
    <name evidence="2" type="ORF">CMV_005930</name>
</gene>
<protein>
    <submittedName>
        <fullName evidence="2">Uncharacterized protein</fullName>
    </submittedName>
</protein>
<reference evidence="2" key="1">
    <citation type="submission" date="2020-03" db="EMBL/GenBank/DDBJ databases">
        <title>Castanea mollissima Vanexum genome sequencing.</title>
        <authorList>
            <person name="Staton M."/>
        </authorList>
    </citation>
    <scope>NUCLEOTIDE SEQUENCE</scope>
    <source>
        <tissue evidence="2">Leaf</tissue>
    </source>
</reference>
<organism evidence="2 3">
    <name type="scientific">Castanea mollissima</name>
    <name type="common">Chinese chestnut</name>
    <dbReference type="NCBI Taxonomy" id="60419"/>
    <lineage>
        <taxon>Eukaryota</taxon>
        <taxon>Viridiplantae</taxon>
        <taxon>Streptophyta</taxon>
        <taxon>Embryophyta</taxon>
        <taxon>Tracheophyta</taxon>
        <taxon>Spermatophyta</taxon>
        <taxon>Magnoliopsida</taxon>
        <taxon>eudicotyledons</taxon>
        <taxon>Gunneridae</taxon>
        <taxon>Pentapetalae</taxon>
        <taxon>rosids</taxon>
        <taxon>fabids</taxon>
        <taxon>Fagales</taxon>
        <taxon>Fagaceae</taxon>
        <taxon>Castanea</taxon>
    </lineage>
</organism>
<sequence length="146" mass="15919">MVWYSCSLSYLLKKKKSCCLSYIGAKAISLVYLLVARCIETLLKDTDEAAMIGESPLVAQMSSVVPAQMEGGVVARRTMMPQEDCDEAEKAGESPSVSSMSVVKPTQVMHCSDKLRKVCSNVEKDKKSTSVSPMSTELPQKVTQCL</sequence>
<evidence type="ECO:0000313" key="3">
    <source>
        <dbReference type="Proteomes" id="UP000737018"/>
    </source>
</evidence>
<feature type="compositionally biased region" description="Polar residues" evidence="1">
    <location>
        <begin position="129"/>
        <end position="146"/>
    </location>
</feature>
<keyword evidence="3" id="KW-1185">Reference proteome</keyword>
<name>A0A8J4VRQ1_9ROSI</name>
<dbReference type="OrthoDB" id="10578284at2759"/>
<feature type="region of interest" description="Disordered" evidence="1">
    <location>
        <begin position="122"/>
        <end position="146"/>
    </location>
</feature>
<proteinExistence type="predicted"/>
<feature type="compositionally biased region" description="Low complexity" evidence="1">
    <location>
        <begin position="94"/>
        <end position="103"/>
    </location>
</feature>